<gene>
    <name evidence="2" type="ORF">ACFOVS_07030</name>
</gene>
<accession>A0ABV8E8S9</accession>
<dbReference type="PANTHER" id="PTHR13774">
    <property type="entry name" value="PHENAZINE BIOSYNTHESIS PROTEIN"/>
    <property type="match status" value="1"/>
</dbReference>
<evidence type="ECO:0000313" key="3">
    <source>
        <dbReference type="Proteomes" id="UP001595697"/>
    </source>
</evidence>
<evidence type="ECO:0000256" key="1">
    <source>
        <dbReference type="ARBA" id="ARBA00008270"/>
    </source>
</evidence>
<protein>
    <submittedName>
        <fullName evidence="2">PhzF family phenazine biosynthesis protein</fullName>
    </submittedName>
</protein>
<dbReference type="Gene3D" id="3.10.310.10">
    <property type="entry name" value="Diaminopimelate Epimerase, Chain A, domain 1"/>
    <property type="match status" value="2"/>
</dbReference>
<sequence>MSGGFILVLRYVVYDVFTDQRLAGNPLAVVFGGDDWSTEKMQAVAGEMNLSETVFVHKAENPAHAAKLRIFTPGRELPFAGHPTVGTAIALTEMNRSDSAPTLDTVFMLEETVGPVRCAVSLSEGQAGFAEFDLPRKPAPIDLNLDRQGLADALGLKLSDLGFENHVPSVWSAGVPFLMMPVHNLAAVQSLEFDAGLWERAAPFVEGRLTSAYVYCRAGVHHAAKFHARMFSPDMGIPEDPATGGAVAAMAGAIHHFDALPDGNHPILIEQGVEMGRPSYIHLHIDIKDAEIFRARIGGQAVRIASGELFL</sequence>
<dbReference type="Proteomes" id="UP001595697">
    <property type="component" value="Unassembled WGS sequence"/>
</dbReference>
<dbReference type="InterPro" id="IPR003719">
    <property type="entry name" value="Phenazine_PhzF-like"/>
</dbReference>
<dbReference type="NCBIfam" id="TIGR00654">
    <property type="entry name" value="PhzF_family"/>
    <property type="match status" value="1"/>
</dbReference>
<organism evidence="2 3">
    <name type="scientific">Rhizobium lemnae</name>
    <dbReference type="NCBI Taxonomy" id="1214924"/>
    <lineage>
        <taxon>Bacteria</taxon>
        <taxon>Pseudomonadati</taxon>
        <taxon>Pseudomonadota</taxon>
        <taxon>Alphaproteobacteria</taxon>
        <taxon>Hyphomicrobiales</taxon>
        <taxon>Rhizobiaceae</taxon>
        <taxon>Rhizobium/Agrobacterium group</taxon>
        <taxon>Rhizobium</taxon>
    </lineage>
</organism>
<dbReference type="PIRSF" id="PIRSF016184">
    <property type="entry name" value="PhzC_PhzF"/>
    <property type="match status" value="1"/>
</dbReference>
<comment type="similarity">
    <text evidence="1">Belongs to the PhzF family.</text>
</comment>
<evidence type="ECO:0000313" key="2">
    <source>
        <dbReference type="EMBL" id="MFC3967882.1"/>
    </source>
</evidence>
<dbReference type="PANTHER" id="PTHR13774:SF32">
    <property type="entry name" value="ANTISENSE-ENHANCING SEQUENCE 1"/>
    <property type="match status" value="1"/>
</dbReference>
<name>A0ABV8E8S9_9HYPH</name>
<reference evidence="3" key="1">
    <citation type="journal article" date="2019" name="Int. J. Syst. Evol. Microbiol.">
        <title>The Global Catalogue of Microorganisms (GCM) 10K type strain sequencing project: providing services to taxonomists for standard genome sequencing and annotation.</title>
        <authorList>
            <consortium name="The Broad Institute Genomics Platform"/>
            <consortium name="The Broad Institute Genome Sequencing Center for Infectious Disease"/>
            <person name="Wu L."/>
            <person name="Ma J."/>
        </authorList>
    </citation>
    <scope>NUCLEOTIDE SEQUENCE [LARGE SCALE GENOMIC DNA]</scope>
    <source>
        <strain evidence="3">TBRC 5781</strain>
    </source>
</reference>
<keyword evidence="3" id="KW-1185">Reference proteome</keyword>
<comment type="caution">
    <text evidence="2">The sequence shown here is derived from an EMBL/GenBank/DDBJ whole genome shotgun (WGS) entry which is preliminary data.</text>
</comment>
<dbReference type="RefSeq" id="WP_377307196.1">
    <property type="nucleotide sequence ID" value="NZ_JALJQZ010000026.1"/>
</dbReference>
<proteinExistence type="inferred from homology"/>
<dbReference type="Pfam" id="PF02567">
    <property type="entry name" value="PhzC-PhzF"/>
    <property type="match status" value="1"/>
</dbReference>
<dbReference type="SUPFAM" id="SSF54506">
    <property type="entry name" value="Diaminopimelate epimerase-like"/>
    <property type="match status" value="1"/>
</dbReference>
<dbReference type="EMBL" id="JBHSBD010000026">
    <property type="protein sequence ID" value="MFC3967882.1"/>
    <property type="molecule type" value="Genomic_DNA"/>
</dbReference>